<dbReference type="EMBL" id="AP023367">
    <property type="protein sequence ID" value="BCJ94883.1"/>
    <property type="molecule type" value="Genomic_DNA"/>
</dbReference>
<reference evidence="1 2" key="1">
    <citation type="journal article" date="2016" name="Int. J. Syst. Evol. Microbiol.">
        <title>Descriptions of Anaerotaenia torta gen. nov., sp. nov. and Anaerocolumna cellulosilytica gen. nov., sp. nov. isolated from a methanogenic reactor of cattle waste.</title>
        <authorList>
            <person name="Uek A."/>
            <person name="Ohtaki Y."/>
            <person name="Kaku N."/>
            <person name="Ueki K."/>
        </authorList>
    </citation>
    <scope>NUCLEOTIDE SEQUENCE [LARGE SCALE GENOMIC DNA]</scope>
    <source>
        <strain evidence="1 2">SN021</strain>
    </source>
</reference>
<dbReference type="AlphaFoldDB" id="A0A6S6QUA1"/>
<dbReference type="KEGG" id="acel:acsn021_24520"/>
<dbReference type="Pfam" id="PF05569">
    <property type="entry name" value="Peptidase_M56"/>
    <property type="match status" value="1"/>
</dbReference>
<sequence>MAYFIHSKILDTFLQVLNMSLTASIIIVFVLVARLLLKKAPKVFSYALWSIVFFRLLCPITFESMFSLLPINANPISTNTIYSETPQISTGITTVDNAINPILPAPANGASDDNPLLIAVTIGENLWIMGIVVLLTYSIISLLRLRKKLIGAVKLYDNIFLADHIASPFVIGLFRPKIYLPSSLAEQEQSYIILHEQTHIRRFDHVMKIVTFVALCIHWFNPLVWIAFTLTVNDMEMSCDESVVKRLGANIRAEYSALLLSLATGKKIIAGTPLAFGEGDIKSRIENVLHYKKPALWVMLASLASVSAVCIAFASNPPRTSMDWAKNLRVKDVAKIELVVMSSDENERYRLYEPSEFSDIVTLVNKSRGVYLPNPESMAGNAETYYITTTDGVRHIFSNNGYLFIDGDSYDAGHHWLSSWGNVKGNAPLPETFLFGNEKLLTMDELKLIASKGDAISWDDFAPYNGQDIGFGLYIMHYPMEPPYYVRVGGVPGESPIYVYLGSTETGQDIDIRQESIDEFIQNSEVERIVFWVKPDETPQAIGKVAVMQWLNRYKGDKVSNLERITDYTVDSVNVISGTPKAGQTWQDMPYHYVVRAEYSISTATEEYLSPADGISGKGWFKGLFKELCVKSLGNGNFEVISIGTGGGEQKFLQQ</sequence>
<keyword evidence="2" id="KW-1185">Reference proteome</keyword>
<organism evidence="1 2">
    <name type="scientific">Anaerocolumna cellulosilytica</name>
    <dbReference type="NCBI Taxonomy" id="433286"/>
    <lineage>
        <taxon>Bacteria</taxon>
        <taxon>Bacillati</taxon>
        <taxon>Bacillota</taxon>
        <taxon>Clostridia</taxon>
        <taxon>Lachnospirales</taxon>
        <taxon>Lachnospiraceae</taxon>
        <taxon>Anaerocolumna</taxon>
    </lineage>
</organism>
<dbReference type="PANTHER" id="PTHR34978">
    <property type="entry name" value="POSSIBLE SENSOR-TRANSDUCER PROTEIN BLAR"/>
    <property type="match status" value="1"/>
</dbReference>
<dbReference type="CDD" id="cd07341">
    <property type="entry name" value="M56_BlaR1_MecR1_like"/>
    <property type="match status" value="1"/>
</dbReference>
<protein>
    <submittedName>
        <fullName evidence="1">Uncharacterized protein</fullName>
    </submittedName>
</protein>
<gene>
    <name evidence="1" type="ORF">acsn021_24520</name>
</gene>
<accession>A0A6S6QUA1</accession>
<dbReference type="InterPro" id="IPR008756">
    <property type="entry name" value="Peptidase_M56"/>
</dbReference>
<dbReference type="PANTHER" id="PTHR34978:SF3">
    <property type="entry name" value="SLR0241 PROTEIN"/>
    <property type="match status" value="1"/>
</dbReference>
<dbReference type="RefSeq" id="WP_184088881.1">
    <property type="nucleotide sequence ID" value="NZ_AP023367.1"/>
</dbReference>
<dbReference type="InterPro" id="IPR052173">
    <property type="entry name" value="Beta-lactam_resp_regulator"/>
</dbReference>
<name>A0A6S6QUA1_9FIRM</name>
<dbReference type="Proteomes" id="UP000515561">
    <property type="component" value="Chromosome"/>
</dbReference>
<evidence type="ECO:0000313" key="2">
    <source>
        <dbReference type="Proteomes" id="UP000515561"/>
    </source>
</evidence>
<evidence type="ECO:0000313" key="1">
    <source>
        <dbReference type="EMBL" id="BCJ94883.1"/>
    </source>
</evidence>
<proteinExistence type="predicted"/>